<keyword evidence="10" id="KW-1185">Reference proteome</keyword>
<dbReference type="CDD" id="cd01295">
    <property type="entry name" value="AdeC"/>
    <property type="match status" value="1"/>
</dbReference>
<evidence type="ECO:0000256" key="1">
    <source>
        <dbReference type="ARBA" id="ARBA00006773"/>
    </source>
</evidence>
<dbReference type="Proteomes" id="UP001589836">
    <property type="component" value="Unassembled WGS sequence"/>
</dbReference>
<evidence type="ECO:0000256" key="2">
    <source>
        <dbReference type="ARBA" id="ARBA00012782"/>
    </source>
</evidence>
<gene>
    <name evidence="6 9" type="primary">ade</name>
    <name evidence="9" type="ORF">ACFFGV_12135</name>
</gene>
<evidence type="ECO:0000256" key="4">
    <source>
        <dbReference type="ARBA" id="ARBA00023211"/>
    </source>
</evidence>
<proteinExistence type="inferred from homology"/>
<dbReference type="InterPro" id="IPR006679">
    <property type="entry name" value="Adenine_deam"/>
</dbReference>
<dbReference type="SUPFAM" id="SSF51556">
    <property type="entry name" value="Metallo-dependent hydrolases"/>
    <property type="match status" value="1"/>
</dbReference>
<accession>A0ABV6LPH5</accession>
<comment type="similarity">
    <text evidence="1 6">Belongs to the metallo-dependent hydrolases superfamily. Adenine deaminase family.</text>
</comment>
<comment type="cofactor">
    <cofactor evidence="6">
        <name>Mn(2+)</name>
        <dbReference type="ChEBI" id="CHEBI:29035"/>
    </cofactor>
</comment>
<dbReference type="GO" id="GO:0000034">
    <property type="term" value="F:adenine deaminase activity"/>
    <property type="evidence" value="ECO:0007669"/>
    <property type="project" value="UniProtKB-EC"/>
</dbReference>
<dbReference type="InterPro" id="IPR032466">
    <property type="entry name" value="Metal_Hydrolase"/>
</dbReference>
<evidence type="ECO:0000313" key="10">
    <source>
        <dbReference type="Proteomes" id="UP001589836"/>
    </source>
</evidence>
<comment type="caution">
    <text evidence="9">The sequence shown here is derived from an EMBL/GenBank/DDBJ whole genome shotgun (WGS) entry which is preliminary data.</text>
</comment>
<dbReference type="EC" id="3.5.4.2" evidence="2 6"/>
<evidence type="ECO:0000256" key="6">
    <source>
        <dbReference type="HAMAP-Rule" id="MF_01518"/>
    </source>
</evidence>
<evidence type="ECO:0000256" key="5">
    <source>
        <dbReference type="ARBA" id="ARBA00047720"/>
    </source>
</evidence>
<evidence type="ECO:0000259" key="7">
    <source>
        <dbReference type="Pfam" id="PF01979"/>
    </source>
</evidence>
<dbReference type="RefSeq" id="WP_377348166.1">
    <property type="nucleotide sequence ID" value="NZ_JBHLTP010000010.1"/>
</dbReference>
<sequence length="587" mass="63659">MTLAKTIMKKRIAVANKDIPADIVVKNGYIIDVFNGELLSGDLAIAEGLIVGIGEYEGEHVIDAKGRYVSPSFIDGHVHVESSMLVPSEFAKVVLPHGVTTVITDPHEIANVKGTEGISYMLENAERSPLDFLFMLPSCVPATPFENAGAALTAEDLTSFYSHQNVHGLAEVMDYPSLQSGEDGMLDKMVQNQSKRSHIDGHLAGLSSQAINVYRASGVQTDHECTTAEEAKERLRRGMYLLLRQGSVAKDEAALMEAVTPHNARRCLFCTDDKHLDDLVEEGSIDYNVRLAIQLGIDPIQAIQMGSLNAAECYGLHDKGAIAPGYAADFLLLDNLEEITIAEVYKGGELVAANNQYVEQSLSAAATPYTLTNSVHIPSLTEKDMRIPIEPDAPAHIIEIIPNNLVTNKRIESVDVQGGFFHPSREKDHQKIIVVERHHKTGNIGLGIVKGFGFETGAIATTIAHDSHNLVATGTNDEDIHTAILAIEAIQGGLVVVQKGKVVVSLPLPIGGLMAEQQYEEVYSGLKEIHKALNHIGFKGDFNPFLTLSFLTLPVIPSLKLTDIGLFDVETFSHVSVTSPIKKQTSI</sequence>
<evidence type="ECO:0000313" key="9">
    <source>
        <dbReference type="EMBL" id="MFC0524316.1"/>
    </source>
</evidence>
<feature type="domain" description="Amidohydrolase-related" evidence="7">
    <location>
        <begin position="68"/>
        <end position="350"/>
    </location>
</feature>
<name>A0ABV6LPH5_9BACI</name>
<dbReference type="SUPFAM" id="SSF51338">
    <property type="entry name" value="Composite domain of metallo-dependent hydrolases"/>
    <property type="match status" value="1"/>
</dbReference>
<dbReference type="HAMAP" id="MF_01518">
    <property type="entry name" value="Adenine_deamin"/>
    <property type="match status" value="1"/>
</dbReference>
<dbReference type="Gene3D" id="3.20.20.140">
    <property type="entry name" value="Metal-dependent hydrolases"/>
    <property type="match status" value="1"/>
</dbReference>
<dbReference type="NCBIfam" id="TIGR01178">
    <property type="entry name" value="ade"/>
    <property type="match status" value="1"/>
</dbReference>
<evidence type="ECO:0000259" key="8">
    <source>
        <dbReference type="Pfam" id="PF13382"/>
    </source>
</evidence>
<keyword evidence="4 6" id="KW-0464">Manganese</keyword>
<dbReference type="InterPro" id="IPR006680">
    <property type="entry name" value="Amidohydro-rel"/>
</dbReference>
<comment type="catalytic activity">
    <reaction evidence="5 6">
        <text>adenine + H2O + H(+) = hypoxanthine + NH4(+)</text>
        <dbReference type="Rhea" id="RHEA:23688"/>
        <dbReference type="ChEBI" id="CHEBI:15377"/>
        <dbReference type="ChEBI" id="CHEBI:15378"/>
        <dbReference type="ChEBI" id="CHEBI:16708"/>
        <dbReference type="ChEBI" id="CHEBI:17368"/>
        <dbReference type="ChEBI" id="CHEBI:28938"/>
        <dbReference type="EC" id="3.5.4.2"/>
    </reaction>
</comment>
<dbReference type="PANTHER" id="PTHR11113">
    <property type="entry name" value="N-ACETYLGLUCOSAMINE-6-PHOSPHATE DEACETYLASE"/>
    <property type="match status" value="1"/>
</dbReference>
<reference evidence="9 10" key="1">
    <citation type="submission" date="2024-09" db="EMBL/GenBank/DDBJ databases">
        <authorList>
            <person name="Sun Q."/>
            <person name="Mori K."/>
        </authorList>
    </citation>
    <scope>NUCLEOTIDE SEQUENCE [LARGE SCALE GENOMIC DNA]</scope>
    <source>
        <strain evidence="9 10">NCAIM B.02529</strain>
    </source>
</reference>
<dbReference type="InterPro" id="IPR011059">
    <property type="entry name" value="Metal-dep_hydrolase_composite"/>
</dbReference>
<organism evidence="9 10">
    <name type="scientific">Pontibacillus salicampi</name>
    <dbReference type="NCBI Taxonomy" id="1449801"/>
    <lineage>
        <taxon>Bacteria</taxon>
        <taxon>Bacillati</taxon>
        <taxon>Bacillota</taxon>
        <taxon>Bacilli</taxon>
        <taxon>Bacillales</taxon>
        <taxon>Bacillaceae</taxon>
        <taxon>Pontibacillus</taxon>
    </lineage>
</organism>
<dbReference type="Gene3D" id="2.30.40.10">
    <property type="entry name" value="Urease, subunit C, domain 1"/>
    <property type="match status" value="1"/>
</dbReference>
<evidence type="ECO:0000256" key="3">
    <source>
        <dbReference type="ARBA" id="ARBA00022801"/>
    </source>
</evidence>
<protein>
    <recommendedName>
        <fullName evidence="2 6">Adenine deaminase</fullName>
        <shortName evidence="6">Adenase</shortName>
        <shortName evidence="6">Adenine aminase</shortName>
        <ecNumber evidence="2 6">3.5.4.2</ecNumber>
    </recommendedName>
</protein>
<dbReference type="Pfam" id="PF13382">
    <property type="entry name" value="Adenine_deam_C"/>
    <property type="match status" value="1"/>
</dbReference>
<dbReference type="Pfam" id="PF01979">
    <property type="entry name" value="Amidohydro_1"/>
    <property type="match status" value="1"/>
</dbReference>
<dbReference type="InterPro" id="IPR026912">
    <property type="entry name" value="Adenine_deam_C"/>
</dbReference>
<dbReference type="PANTHER" id="PTHR11113:SF2">
    <property type="entry name" value="ADENINE DEAMINASE"/>
    <property type="match status" value="1"/>
</dbReference>
<feature type="domain" description="Adenine deaminase C-terminal" evidence="8">
    <location>
        <begin position="405"/>
        <end position="572"/>
    </location>
</feature>
<dbReference type="EMBL" id="JBHLTP010000010">
    <property type="protein sequence ID" value="MFC0524316.1"/>
    <property type="molecule type" value="Genomic_DNA"/>
</dbReference>
<keyword evidence="3 6" id="KW-0378">Hydrolase</keyword>